<reference evidence="3 4" key="1">
    <citation type="submission" date="2015-04" db="EMBL/GenBank/DDBJ databases">
        <authorList>
            <person name="Syromyatnikov M.Y."/>
            <person name="Popov V.N."/>
        </authorList>
    </citation>
    <scope>NUCLEOTIDE SEQUENCE [LARGE SCALE GENOMIC DNA]</scope>
</reference>
<dbReference type="OrthoDB" id="20277at2759"/>
<accession>A0A1J1IFL3</accession>
<dbReference type="Proteomes" id="UP000183832">
    <property type="component" value="Unassembled WGS sequence"/>
</dbReference>
<protein>
    <submittedName>
        <fullName evidence="3">CLUMA_CG011177, isoform A</fullName>
    </submittedName>
</protein>
<name>A0A1J1IFL3_9DIPT</name>
<gene>
    <name evidence="3" type="ORF">CLUMA_CG011177</name>
</gene>
<dbReference type="InterPro" id="IPR029274">
    <property type="entry name" value="DUF4615"/>
</dbReference>
<dbReference type="PANTHER" id="PTHR13602">
    <property type="entry name" value="UPF0488 PROTEIN C8ORF33"/>
    <property type="match status" value="1"/>
</dbReference>
<feature type="region of interest" description="Disordered" evidence="2">
    <location>
        <begin position="1"/>
        <end position="38"/>
    </location>
</feature>
<dbReference type="PANTHER" id="PTHR13602:SF2">
    <property type="entry name" value="UPF0488 PROTEIN C8ORF33"/>
    <property type="match status" value="1"/>
</dbReference>
<proteinExistence type="inferred from homology"/>
<keyword evidence="4" id="KW-1185">Reference proteome</keyword>
<sequence>MPPRRIKSNSLRSEKIGATSPMKLESKQTNHEIKDGQKETDLSQELKFDKELLWCISQFDKQIKSGNLSKAKEQESLKAIRILRKQSNSKIQKIALMKQYFKDYKSKMQKEEEFLEKEAKTVFLKDAACNINKGIFVKKKVLNSNHRECENKNTFLFNFNSTLSDDLNKINEKLETIKL</sequence>
<dbReference type="EMBL" id="CVRI01000047">
    <property type="protein sequence ID" value="CRK97798.1"/>
    <property type="molecule type" value="Genomic_DNA"/>
</dbReference>
<organism evidence="3 4">
    <name type="scientific">Clunio marinus</name>
    <dbReference type="NCBI Taxonomy" id="568069"/>
    <lineage>
        <taxon>Eukaryota</taxon>
        <taxon>Metazoa</taxon>
        <taxon>Ecdysozoa</taxon>
        <taxon>Arthropoda</taxon>
        <taxon>Hexapoda</taxon>
        <taxon>Insecta</taxon>
        <taxon>Pterygota</taxon>
        <taxon>Neoptera</taxon>
        <taxon>Endopterygota</taxon>
        <taxon>Diptera</taxon>
        <taxon>Nematocera</taxon>
        <taxon>Chironomoidea</taxon>
        <taxon>Chironomidae</taxon>
        <taxon>Clunio</taxon>
    </lineage>
</organism>
<evidence type="ECO:0000313" key="4">
    <source>
        <dbReference type="Proteomes" id="UP000183832"/>
    </source>
</evidence>
<dbReference type="AlphaFoldDB" id="A0A1J1IFL3"/>
<evidence type="ECO:0000313" key="3">
    <source>
        <dbReference type="EMBL" id="CRK97798.1"/>
    </source>
</evidence>
<comment type="similarity">
    <text evidence="1">Belongs to the UPF0488 family.</text>
</comment>
<dbReference type="Pfam" id="PF15393">
    <property type="entry name" value="DUF4615"/>
    <property type="match status" value="1"/>
</dbReference>
<evidence type="ECO:0000256" key="2">
    <source>
        <dbReference type="SAM" id="MobiDB-lite"/>
    </source>
</evidence>
<feature type="compositionally biased region" description="Basic and acidic residues" evidence="2">
    <location>
        <begin position="24"/>
        <end position="38"/>
    </location>
</feature>
<dbReference type="STRING" id="568069.A0A1J1IFL3"/>
<evidence type="ECO:0000256" key="1">
    <source>
        <dbReference type="ARBA" id="ARBA00005707"/>
    </source>
</evidence>